<dbReference type="InterPro" id="IPR041033">
    <property type="entry name" value="SpaA_PFL_dom_1"/>
</dbReference>
<feature type="domain" description="Bacterial repeat" evidence="6">
    <location>
        <begin position="32"/>
        <end position="109"/>
    </location>
</feature>
<keyword evidence="2" id="KW-0812">Transmembrane</keyword>
<comment type="caution">
    <text evidence="7">The sequence shown here is derived from an EMBL/GenBank/DDBJ whole genome shotgun (WGS) entry which is preliminary data.</text>
</comment>
<feature type="domain" description="T-Q ester bond containing" evidence="5">
    <location>
        <begin position="1014"/>
        <end position="1132"/>
    </location>
</feature>
<dbReference type="EMBL" id="QGQD01000074">
    <property type="protein sequence ID" value="TLC99179.1"/>
    <property type="molecule type" value="Genomic_DNA"/>
</dbReference>
<keyword evidence="2" id="KW-1133">Transmembrane helix</keyword>
<evidence type="ECO:0000313" key="8">
    <source>
        <dbReference type="Proteomes" id="UP000306509"/>
    </source>
</evidence>
<organism evidence="7 8">
    <name type="scientific">Robinsoniella peoriensis</name>
    <dbReference type="NCBI Taxonomy" id="180332"/>
    <lineage>
        <taxon>Bacteria</taxon>
        <taxon>Bacillati</taxon>
        <taxon>Bacillota</taxon>
        <taxon>Clostridia</taxon>
        <taxon>Lachnospirales</taxon>
        <taxon>Lachnospiraceae</taxon>
        <taxon>Robinsoniella</taxon>
    </lineage>
</organism>
<feature type="domain" description="SpaA-like prealbumin fold" evidence="4">
    <location>
        <begin position="559"/>
        <end position="625"/>
    </location>
</feature>
<protein>
    <submittedName>
        <fullName evidence="7">Putative outer membrane protein</fullName>
    </submittedName>
</protein>
<dbReference type="InterPro" id="IPR041100">
    <property type="entry name" value="TQ"/>
</dbReference>
<accession>A0A4U8Q344</accession>
<dbReference type="Pfam" id="PF17802">
    <property type="entry name" value="SpaA"/>
    <property type="match status" value="3"/>
</dbReference>
<keyword evidence="2" id="KW-0472">Membrane</keyword>
<name>A0A4U8Q344_9FIRM</name>
<gene>
    <name evidence="7" type="ORF">DSM106044_03957</name>
</gene>
<sequence precursor="true">MISWVAAASICMVSIGSAVTVQAAETGMKPVYTVVIDGCEHGTVKLDKEDGSYSSGEKVHAAFQPEDGYVLSGFTVNTESEQTVETEEEQMGISFVMPVENIRLSVIFMKETEVATEALTEAVTRAATESETEAITERVTKPETEVVIKKAVKSETEALTEKDVKQDMKTVTEPETSLVTESETQVVKAVKSGQGYTKTFKVATTGGRLKILDSKGNVVKELSEGETLKYEYPSSDSPEEVTVLAVAKEGYVVDTYVTKWSAGSTEYAIPESLENINKKEYTRGHFLASADFDETFEVSFVKNDSKRTKSFAAAKISRDTGDIDNPKVGDTFAGVATVYYDGHPNIAYNGTGYIVCNDGAFKGDSITMSTCASGHDFAAPQTGQTGSYTITITDVDTKNGIVTVSVHWKNDSNTSGYQNLSGTYSYEQNFDGTLKVSKTTTDPEFTIYNYTPSFKKNMALNATFGVYSDRDATQLVKKVKTDANGDMVKEGIDLETGTYFVQEIIPPKGFALNSVIKKVTLGAGSSRTVTIKDSVLRAKIIGKKIDALTGTSTPTSGLSLAGAIYGVFEDSACIKRITTGTTDKEGNIVFERPYFAYGTYFIKELTPPTGYELDGKVYKLVVDENLGFKDDSAYRLNDVTFTSVEAPLRGKAQIIKVSSNKDISEGNKCYSLEGCKFKLTNMETKEEVPEVLVTNADGKTQMLDLTAGLYSAKEIEAPKGFFLNPEPVMIKVESGKTSVINFVDEPSNDPVLLLLKKIDADTGMETPTGKGELSGAEYTFKYYDGQYASERDLDGIEPTRTWVLATDVDGQIIFALAEKVSGDEFYTDETGIRVVPIGTITVQESKAPTGYKLNPKLYIQNIIAEEFTGDIIQTYQTVTSPESIKRGDLKGIKVSDGDLNRMAGVPFKITSATTKESHIVVTDKNGQFNTSSSWNPHTQNTNRGETAEDGVWFGDIKAIDNSKGALPYDDYEITEMPCEANADKVLLKPFRVTISKDSVTVDLGTITNDYKPKPEIGTTATDAVTGGHEAYAGETTIIDKVEYTNLSVGLKYILKGILMDQATGKALLVNGKEVTAETSFIPEKASGTAEVKFTFDSSLLKGKSVVVFESLYQDGKEIAVHTDIADKGQTVTFIEPKISTTATDKTTGEHEANVSSKTTIIDVVKYENLIAGKEYHLKGILMNQSTGKALLVDGKQVTSETTFMANNTSGTVEMKFTFDSSALQGTAVVVFENLYYNKIEIATHADIEDKGQTVTFTEPKIGTKAADAVTGGQEAYAGETTIIDSVSYEGLLVGSTYTLKGILMDKSTQKALLVNGKEVTAETTFTAEKSNGTAEVKFSFDSSALKGKSVVAFEDLYSNGKQIATHSDINDKGQTIIFKAPEIGTKAREKDTGKKEITDAKKVTIVDQISYKGLIAGEKYTVKGILMDKSTGEALKVKGKEVTAETTFTAEKATGTVEVEFSFDATDLKDKSVVVFENLYYEGKEIATHSDIKDKAQTVKFVKSVKTAVTPKPTGTTKSGTVTAPVKTGDTTNILLWVLLAVISLSSAGITGYLKFKKKKPA</sequence>
<feature type="transmembrane region" description="Helical" evidence="2">
    <location>
        <begin position="1534"/>
        <end position="1554"/>
    </location>
</feature>
<feature type="domain" description="T-Q ester bond containing" evidence="5">
    <location>
        <begin position="1259"/>
        <end position="1376"/>
    </location>
</feature>
<dbReference type="NCBIfam" id="NF033903">
    <property type="entry name" value="VaFE_rpt"/>
    <property type="match status" value="4"/>
</dbReference>
<reference evidence="7 8" key="1">
    <citation type="journal article" date="2019" name="Anaerobe">
        <title>Detection of Robinsoniella peoriensis in multiple bone samples of a trauma patient.</title>
        <authorList>
            <person name="Schrottner P."/>
            <person name="Hartwich K."/>
            <person name="Bunk B."/>
            <person name="Schober I."/>
            <person name="Helbig S."/>
            <person name="Rudolph W.W."/>
            <person name="Gunzer F."/>
        </authorList>
    </citation>
    <scope>NUCLEOTIDE SEQUENCE [LARGE SCALE GENOMIC DNA]</scope>
    <source>
        <strain evidence="7 8">DSM 106044</strain>
    </source>
</reference>
<keyword evidence="8" id="KW-1185">Reference proteome</keyword>
<feature type="domain" description="T-Q ester bond containing" evidence="5">
    <location>
        <begin position="1136"/>
        <end position="1255"/>
    </location>
</feature>
<evidence type="ECO:0000256" key="1">
    <source>
        <dbReference type="SAM" id="MobiDB-lite"/>
    </source>
</evidence>
<dbReference type="InterPro" id="IPR044060">
    <property type="entry name" value="Bacterial_rp_domain"/>
</dbReference>
<dbReference type="InterPro" id="IPR013783">
    <property type="entry name" value="Ig-like_fold"/>
</dbReference>
<feature type="domain" description="SpaA-like prealbumin fold" evidence="4">
    <location>
        <begin position="461"/>
        <end position="533"/>
    </location>
</feature>
<proteinExistence type="predicted"/>
<feature type="domain" description="SpaA-like prealbumin fold" evidence="4">
    <location>
        <begin position="671"/>
        <end position="744"/>
    </location>
</feature>
<feature type="signal peptide" evidence="3">
    <location>
        <begin position="1"/>
        <end position="23"/>
    </location>
</feature>
<evidence type="ECO:0000259" key="4">
    <source>
        <dbReference type="Pfam" id="PF17802"/>
    </source>
</evidence>
<dbReference type="Proteomes" id="UP000306509">
    <property type="component" value="Unassembled WGS sequence"/>
</dbReference>
<dbReference type="Pfam" id="PF18998">
    <property type="entry name" value="Flg_new_2"/>
    <property type="match status" value="1"/>
</dbReference>
<evidence type="ECO:0000259" key="6">
    <source>
        <dbReference type="Pfam" id="PF18998"/>
    </source>
</evidence>
<evidence type="ECO:0000256" key="2">
    <source>
        <dbReference type="SAM" id="Phobius"/>
    </source>
</evidence>
<dbReference type="Pfam" id="PF18202">
    <property type="entry name" value="TQ"/>
    <property type="match status" value="4"/>
</dbReference>
<feature type="compositionally biased region" description="Polar residues" evidence="1">
    <location>
        <begin position="926"/>
        <end position="944"/>
    </location>
</feature>
<feature type="domain" description="T-Q ester bond containing" evidence="5">
    <location>
        <begin position="1381"/>
        <end position="1500"/>
    </location>
</feature>
<dbReference type="Gene3D" id="2.60.40.3930">
    <property type="match status" value="4"/>
</dbReference>
<feature type="chain" id="PRO_5020810791" evidence="3">
    <location>
        <begin position="24"/>
        <end position="1562"/>
    </location>
</feature>
<evidence type="ECO:0000256" key="3">
    <source>
        <dbReference type="SAM" id="SignalP"/>
    </source>
</evidence>
<keyword evidence="3" id="KW-0732">Signal</keyword>
<evidence type="ECO:0000259" key="5">
    <source>
        <dbReference type="Pfam" id="PF18202"/>
    </source>
</evidence>
<dbReference type="Gene3D" id="2.60.40.10">
    <property type="entry name" value="Immunoglobulins"/>
    <property type="match status" value="4"/>
</dbReference>
<feature type="region of interest" description="Disordered" evidence="1">
    <location>
        <begin position="926"/>
        <end position="946"/>
    </location>
</feature>
<evidence type="ECO:0000313" key="7">
    <source>
        <dbReference type="EMBL" id="TLC99179.1"/>
    </source>
</evidence>